<gene>
    <name evidence="1" type="ORF">WISP_68259</name>
</gene>
<name>A0ABQ9DB52_9PASS</name>
<protein>
    <submittedName>
        <fullName evidence="1">Uncharacterized protein</fullName>
    </submittedName>
</protein>
<proteinExistence type="predicted"/>
<dbReference type="Proteomes" id="UP001145742">
    <property type="component" value="Unassembled WGS sequence"/>
</dbReference>
<reference evidence="1" key="1">
    <citation type="submission" date="2019-10" db="EMBL/GenBank/DDBJ databases">
        <authorList>
            <person name="Soares A.E.R."/>
            <person name="Aleixo A."/>
            <person name="Schneider P."/>
            <person name="Miyaki C.Y."/>
            <person name="Schneider M.P."/>
            <person name="Mello C."/>
            <person name="Vasconcelos A.T.R."/>
        </authorList>
    </citation>
    <scope>NUCLEOTIDE SEQUENCE</scope>
    <source>
        <tissue evidence="1">Muscle</tissue>
    </source>
</reference>
<evidence type="ECO:0000313" key="2">
    <source>
        <dbReference type="Proteomes" id="UP001145742"/>
    </source>
</evidence>
<sequence>MFSLEKRKLRGDIAVYNSLMRESGVADTTLFSVVTSDRTQRNCMKPSQGRFHSDIRKEFFNQRLVGPWNRLPRDLVTASRLTEFKKNLENALRHMTRHLFVTLPKLKIRYSHHIIVNKPVSIPLVFLIFFQSSVAVIIPAENLNVFDNRHSGLTTQLRDTSRAISLGYFGIIFRCECGSSYVVEAKKEHSSQVSHAR</sequence>
<comment type="caution">
    <text evidence="1">The sequence shown here is derived from an EMBL/GenBank/DDBJ whole genome shotgun (WGS) entry which is preliminary data.</text>
</comment>
<evidence type="ECO:0000313" key="1">
    <source>
        <dbReference type="EMBL" id="KAJ7416832.1"/>
    </source>
</evidence>
<keyword evidence="2" id="KW-1185">Reference proteome</keyword>
<organism evidence="1 2">
    <name type="scientific">Willisornis vidua</name>
    <name type="common">Xingu scale-backed antbird</name>
    <dbReference type="NCBI Taxonomy" id="1566151"/>
    <lineage>
        <taxon>Eukaryota</taxon>
        <taxon>Metazoa</taxon>
        <taxon>Chordata</taxon>
        <taxon>Craniata</taxon>
        <taxon>Vertebrata</taxon>
        <taxon>Euteleostomi</taxon>
        <taxon>Archelosauria</taxon>
        <taxon>Archosauria</taxon>
        <taxon>Dinosauria</taxon>
        <taxon>Saurischia</taxon>
        <taxon>Theropoda</taxon>
        <taxon>Coelurosauria</taxon>
        <taxon>Aves</taxon>
        <taxon>Neognathae</taxon>
        <taxon>Neoaves</taxon>
        <taxon>Telluraves</taxon>
        <taxon>Australaves</taxon>
        <taxon>Passeriformes</taxon>
        <taxon>Thamnophilidae</taxon>
        <taxon>Willisornis</taxon>
    </lineage>
</organism>
<dbReference type="EMBL" id="WHWB01033799">
    <property type="protein sequence ID" value="KAJ7416832.1"/>
    <property type="molecule type" value="Genomic_DNA"/>
</dbReference>
<accession>A0ABQ9DB52</accession>